<protein>
    <submittedName>
        <fullName evidence="1">Uncharacterized protein</fullName>
    </submittedName>
</protein>
<proteinExistence type="predicted"/>
<dbReference type="Proteomes" id="UP000177870">
    <property type="component" value="Chromosome"/>
</dbReference>
<dbReference type="InterPro" id="IPR011990">
    <property type="entry name" value="TPR-like_helical_dom_sf"/>
</dbReference>
<sequence>MDRRPTEQRYSEAEALCDQTINDLPNSQQGCIIQVSWPNRLALIHEAQSRYQEALTAVHSASRGDNKAQT</sequence>
<dbReference type="AlphaFoldDB" id="A0A1D8TX23"/>
<dbReference type="EMBL" id="CP017599">
    <property type="protein sequence ID" value="AOX02016.1"/>
    <property type="molecule type" value="Genomic_DNA"/>
</dbReference>
<dbReference type="KEGG" id="mpro:BJP34_23595"/>
<name>A0A1D8TX23_9CYAN</name>
<gene>
    <name evidence="1" type="ORF">BJP34_23595</name>
</gene>
<accession>A0A1D8TX23</accession>
<evidence type="ECO:0000313" key="2">
    <source>
        <dbReference type="Proteomes" id="UP000177870"/>
    </source>
</evidence>
<evidence type="ECO:0000313" key="1">
    <source>
        <dbReference type="EMBL" id="AOX02016.1"/>
    </source>
</evidence>
<reference evidence="2" key="1">
    <citation type="submission" date="2016-10" db="EMBL/GenBank/DDBJ databases">
        <title>Comparative genomics uncovers the prolific and rare metabolic potential of the cyanobacterial genus Moorea.</title>
        <authorList>
            <person name="Leao T."/>
            <person name="Castelao G."/>
            <person name="Korobeynikov A."/>
            <person name="Monroe E.A."/>
            <person name="Podell S."/>
            <person name="Glukhov E."/>
            <person name="Allen E."/>
            <person name="Gerwick W.H."/>
            <person name="Gerwick L."/>
        </authorList>
    </citation>
    <scope>NUCLEOTIDE SEQUENCE [LARGE SCALE GENOMIC DNA]</scope>
    <source>
        <strain evidence="2">PAL-8-15-08-1</strain>
    </source>
</reference>
<organism evidence="1 2">
    <name type="scientific">Moorena producens PAL-8-15-08-1</name>
    <dbReference type="NCBI Taxonomy" id="1458985"/>
    <lineage>
        <taxon>Bacteria</taxon>
        <taxon>Bacillati</taxon>
        <taxon>Cyanobacteriota</taxon>
        <taxon>Cyanophyceae</taxon>
        <taxon>Coleofasciculales</taxon>
        <taxon>Coleofasciculaceae</taxon>
        <taxon>Moorena</taxon>
    </lineage>
</organism>
<dbReference type="Gene3D" id="1.25.40.10">
    <property type="entry name" value="Tetratricopeptide repeat domain"/>
    <property type="match status" value="1"/>
</dbReference>